<feature type="domain" description="PH" evidence="6">
    <location>
        <begin position="1579"/>
        <end position="1691"/>
    </location>
</feature>
<dbReference type="Pfam" id="PF00621">
    <property type="entry name" value="RhoGEF"/>
    <property type="match status" value="1"/>
</dbReference>
<evidence type="ECO:0000259" key="6">
    <source>
        <dbReference type="PROSITE" id="PS50003"/>
    </source>
</evidence>
<feature type="compositionally biased region" description="Polar residues" evidence="4">
    <location>
        <begin position="1076"/>
        <end position="1086"/>
    </location>
</feature>
<feature type="domain" description="DH" evidence="7">
    <location>
        <begin position="1363"/>
        <end position="1547"/>
    </location>
</feature>
<dbReference type="SMART" id="SM00325">
    <property type="entry name" value="RhoGEF"/>
    <property type="match status" value="1"/>
</dbReference>
<feature type="compositionally biased region" description="Polar residues" evidence="4">
    <location>
        <begin position="734"/>
        <end position="747"/>
    </location>
</feature>
<dbReference type="Pfam" id="PF00169">
    <property type="entry name" value="PH"/>
    <property type="match status" value="1"/>
</dbReference>
<evidence type="ECO:0000256" key="3">
    <source>
        <dbReference type="PROSITE-ProRule" id="PRU00192"/>
    </source>
</evidence>
<dbReference type="PROSITE" id="PS00741">
    <property type="entry name" value="DH_1"/>
    <property type="match status" value="1"/>
</dbReference>
<dbReference type="InterPro" id="IPR011993">
    <property type="entry name" value="PH-like_dom_sf"/>
</dbReference>
<dbReference type="PROSITE" id="PS50010">
    <property type="entry name" value="DH_2"/>
    <property type="match status" value="1"/>
</dbReference>
<dbReference type="SMART" id="SM00233">
    <property type="entry name" value="PH"/>
    <property type="match status" value="1"/>
</dbReference>
<accession>A0ABM4P2Q3</accession>
<evidence type="ECO:0000256" key="1">
    <source>
        <dbReference type="ARBA" id="ARBA00022443"/>
    </source>
</evidence>
<sequence length="1786" mass="196320">NFRGGPDPSLPAGRAGRRGWGGLAAGPARGTAGRRLRPGGDSWAGTACDTDQDSALIENEEPQHRALTSIPDIEEFSLIPEALMRSSHILALGPEAQEGQDLSSKRAEGRRLLETQPRDLRDVNDYATESMTSFPKEASADVETNQDNLMAEACDTLECQETVPQNLADRQAGTLAPLELWACPIEGDHLDMVPKSSELGSRVEVEFRSELTSLMLGTEQAEEKEDTSLDTSAQTRFWPSCEEHPAETNQLQDSESGTIRQGEELQSTEGGELPSAEGGGLQSTERGELPSAEGGGLQSTERGELPSAEGGGLQSMEGGELQSAERGGLQSTEGGELQSAERGGLQSTEGGELQSAERGGLQSTEGGELQSAEGGGLQPTEGEELQFKGVEESQGREGVMCPQKAEGQEEQGQEEVGVQGEGSLGEDVHTDGHLGKQEQMGEQVSDTDEEQRQKQEQIQDDVMLAEQEEREGLNGELGSLNHGEWETRTQGQADLEQGAQRQRELSRPEESRVDVQYEENQSLAGKSVKVTGKQQEQCLWGKLMPVEGQEEEVGSSEEELWNWDWDALGGAGEERSPEEEEEHDDSSTLTLVAPEVSSPCDLFPDACYPMSRIPGTHTEPGAEEVSPVALTPTLEPIGWSHQPVSVPSSFPAGESPDQEATVDGQQEGSKLGKGTASSQRTEVVSARTFVTPPRTPDSAPSSPAEVSPSTTASSSASPPVAFPRREPSLAECSPETSRASLSTNNPSPCVASETPLVSLPGFPSAEATLDPCASSDWASPHSPLANCTGALQHVRSNSFPGSHRTELIPDLVGLSCSFSHSELPERPPKPAIYGSVIPRRDRRSSRDCSILPESSRSLSTPGQDSQEFTSNPERPSSPHSNQRWGSPHNSAFAPESLACASSPPLVSIDMRIHELPPPPPPEKRHVHPSMVERDGRAVVPTLKQCSHPPPLALGLGPHDPHKGPLPQVPNSLVARQYRPLPSTPDTPPHAQTSFPPRLRYNKPLPPTPDLLQPHHSPISSSSTTRVYRPLPPVPIMDPPTEPPPLPPKSKGRSRSTQGGLMNSGVQAKPRPLCQEWTISTPHSAGRTSWPPATGRSTDSLASTSRSKSEVSPGMAFSNMTALITPSPPSTPWTLEPQGPTSEPGPSEGSETLARGSLRRTSQQEGANGLRRSDLGQARQPEKPSHPHLEKASSWPHRRDPGRPQEGSSGQTAIPDEGSNKHKGWNRQGLRRPSILPEGSSDIRGPAMERSPGLSDTIVFREKKPKELMGGFSRRRSKLINSSQLLYQEYSDVVLNKEIQSQQRPDSLAEAHGHASLQHRRKPLASSESYLQRFSMASSGSLWQEIPVVRNSTVLLSMTHEDQKLQEAKFELIVSEASYLRSLHIAVDHFQRSTQLKAILSNQDHQWLFSRLQDVHDVSTMFLSDLEENFENNIFTFQVCDVVLNHAPNFRRVYLPYVTNQTYQERTFQRLLNANSSFREVLEKLESDPICQRLSLKSFLILPFQRITRLKLLLQNILKRTQPGSSEEAEATKAHHALEELIRDCNNNVQRMRRTEELIYLSQKIEFECKIFPLISQSRWLVKSGELTALEFSASQGLRRKLNTRPVHLHLFNDCLLLSRPREGSRFLVFDHAPFSSVRGEKCEMKLHGPHKNLFRLFLRQNTQGTQAEFLLRTETQSEKLRWISALTMPREELDLLECYDSPQVQCLRAYKPRENDELALEKADVVMVTQQSSDGWLEGVRLSDGEQGWFPLQQVEFISNPEIRAQNLKEAQRVKTAKLQLVEQQT</sequence>
<dbReference type="Gene3D" id="1.20.900.10">
    <property type="entry name" value="Dbl homology (DH) domain"/>
    <property type="match status" value="1"/>
</dbReference>
<feature type="domain" description="SH3" evidence="5">
    <location>
        <begin position="1699"/>
        <end position="1760"/>
    </location>
</feature>
<dbReference type="InterPro" id="IPR029212">
    <property type="entry name" value="ARHGEF5/35_N"/>
</dbReference>
<evidence type="ECO:0000259" key="5">
    <source>
        <dbReference type="PROSITE" id="PS50002"/>
    </source>
</evidence>
<dbReference type="SUPFAM" id="SSF50044">
    <property type="entry name" value="SH3-domain"/>
    <property type="match status" value="1"/>
</dbReference>
<feature type="region of interest" description="Disordered" evidence="4">
    <location>
        <begin position="610"/>
        <end position="764"/>
    </location>
</feature>
<feature type="compositionally biased region" description="Polar residues" evidence="4">
    <location>
        <begin position="1094"/>
        <end position="1105"/>
    </location>
</feature>
<evidence type="ECO:0000256" key="4">
    <source>
        <dbReference type="SAM" id="MobiDB-lite"/>
    </source>
</evidence>
<dbReference type="InterPro" id="IPR001849">
    <property type="entry name" value="PH_domain"/>
</dbReference>
<feature type="region of interest" description="Disordered" evidence="4">
    <location>
        <begin position="941"/>
        <end position="1255"/>
    </location>
</feature>
<organism evidence="8 9">
    <name type="scientific">Equus przewalskii</name>
    <name type="common">Przewalski's horse</name>
    <name type="synonym">Equus caballus przewalskii</name>
    <dbReference type="NCBI Taxonomy" id="9798"/>
    <lineage>
        <taxon>Eukaryota</taxon>
        <taxon>Metazoa</taxon>
        <taxon>Chordata</taxon>
        <taxon>Craniata</taxon>
        <taxon>Vertebrata</taxon>
        <taxon>Euteleostomi</taxon>
        <taxon>Mammalia</taxon>
        <taxon>Eutheria</taxon>
        <taxon>Laurasiatheria</taxon>
        <taxon>Perissodactyla</taxon>
        <taxon>Equidae</taxon>
        <taxon>Equus</taxon>
    </lineage>
</organism>
<feature type="compositionally biased region" description="Basic and acidic residues" evidence="4">
    <location>
        <begin position="385"/>
        <end position="395"/>
    </location>
</feature>
<keyword evidence="8" id="KW-1185">Reference proteome</keyword>
<dbReference type="InterPro" id="IPR001331">
    <property type="entry name" value="GDS_CDC24_CS"/>
</dbReference>
<proteinExistence type="predicted"/>
<feature type="compositionally biased region" description="Polar residues" evidence="4">
    <location>
        <begin position="247"/>
        <end position="269"/>
    </location>
</feature>
<feature type="compositionally biased region" description="Basic and acidic residues" evidence="4">
    <location>
        <begin position="426"/>
        <end position="436"/>
    </location>
</feature>
<keyword evidence="2" id="KW-0344">Guanine-nucleotide releasing factor</keyword>
<dbReference type="GeneID" id="103552538"/>
<feature type="region of interest" description="Disordered" evidence="4">
    <location>
        <begin position="1"/>
        <end position="68"/>
    </location>
</feature>
<evidence type="ECO:0000256" key="2">
    <source>
        <dbReference type="ARBA" id="ARBA00022658"/>
    </source>
</evidence>
<feature type="compositionally biased region" description="Basic and acidic residues" evidence="4">
    <location>
        <begin position="1179"/>
        <end position="1202"/>
    </location>
</feature>
<dbReference type="RefSeq" id="XP_070471454.1">
    <property type="nucleotide sequence ID" value="XM_070615353.1"/>
</dbReference>
<dbReference type="CDD" id="cd00160">
    <property type="entry name" value="RhoGEF"/>
    <property type="match status" value="1"/>
</dbReference>
<dbReference type="InterPro" id="IPR000219">
    <property type="entry name" value="DH_dom"/>
</dbReference>
<feature type="compositionally biased region" description="Low complexity" evidence="4">
    <location>
        <begin position="1013"/>
        <end position="1024"/>
    </location>
</feature>
<keyword evidence="1 3" id="KW-0728">SH3 domain</keyword>
<evidence type="ECO:0000313" key="8">
    <source>
        <dbReference type="Proteomes" id="UP001652662"/>
    </source>
</evidence>
<dbReference type="PANTHER" id="PTHR12845">
    <property type="entry name" value="GUANINE NUCLEOTIDE EXCHANGE FACTOR"/>
    <property type="match status" value="1"/>
</dbReference>
<feature type="compositionally biased region" description="Polar residues" evidence="4">
    <location>
        <begin position="1054"/>
        <end position="1065"/>
    </location>
</feature>
<dbReference type="PROSITE" id="PS50002">
    <property type="entry name" value="SH3"/>
    <property type="match status" value="1"/>
</dbReference>
<dbReference type="CDD" id="cd11940">
    <property type="entry name" value="SH3_ARHGEF5_19"/>
    <property type="match status" value="1"/>
</dbReference>
<dbReference type="InterPro" id="IPR001452">
    <property type="entry name" value="SH3_domain"/>
</dbReference>
<dbReference type="Gene3D" id="2.30.30.40">
    <property type="entry name" value="SH3 Domains"/>
    <property type="match status" value="1"/>
</dbReference>
<feature type="region of interest" description="Disordered" evidence="4">
    <location>
        <begin position="567"/>
        <end position="590"/>
    </location>
</feature>
<dbReference type="InterPro" id="IPR047271">
    <property type="entry name" value="Ephexin-like"/>
</dbReference>
<dbReference type="Proteomes" id="UP001652662">
    <property type="component" value="Chromosome 4"/>
</dbReference>
<feature type="compositionally biased region" description="Polar residues" evidence="4">
    <location>
        <begin position="852"/>
        <end position="889"/>
    </location>
</feature>
<reference evidence="9" key="1">
    <citation type="submission" date="2025-08" db="UniProtKB">
        <authorList>
            <consortium name="RefSeq"/>
        </authorList>
    </citation>
    <scope>IDENTIFICATION</scope>
    <source>
        <tissue evidence="9">Blood</tissue>
    </source>
</reference>
<feature type="compositionally biased region" description="Basic and acidic residues" evidence="4">
    <location>
        <begin position="501"/>
        <end position="515"/>
    </location>
</feature>
<dbReference type="InterPro" id="IPR035899">
    <property type="entry name" value="DBL_dom_sf"/>
</dbReference>
<dbReference type="SUPFAM" id="SSF48065">
    <property type="entry name" value="DBL homology domain (DH-domain)"/>
    <property type="match status" value="1"/>
</dbReference>
<dbReference type="Pfam" id="PF00018">
    <property type="entry name" value="SH3_1"/>
    <property type="match status" value="1"/>
</dbReference>
<feature type="non-terminal residue" evidence="9">
    <location>
        <position position="1"/>
    </location>
</feature>
<dbReference type="Pfam" id="PF15441">
    <property type="entry name" value="ARHGEF5_35"/>
    <property type="match status" value="2"/>
</dbReference>
<dbReference type="Gene3D" id="2.30.29.30">
    <property type="entry name" value="Pleckstrin-homology domain (PH domain)/Phosphotyrosine-binding domain (PTB)"/>
    <property type="match status" value="1"/>
</dbReference>
<dbReference type="CDD" id="cd01221">
    <property type="entry name" value="PH_ephexin"/>
    <property type="match status" value="1"/>
</dbReference>
<feature type="region of interest" description="Disordered" evidence="4">
    <location>
        <begin position="820"/>
        <end position="897"/>
    </location>
</feature>
<dbReference type="PANTHER" id="PTHR12845:SF2">
    <property type="entry name" value="DH DOMAIN-CONTAINING PROTEIN-RELATED"/>
    <property type="match status" value="1"/>
</dbReference>
<dbReference type="InterPro" id="IPR036028">
    <property type="entry name" value="SH3-like_dom_sf"/>
</dbReference>
<gene>
    <name evidence="9" type="primary">ARHGEF5</name>
</gene>
<dbReference type="SMART" id="SM00326">
    <property type="entry name" value="SH3"/>
    <property type="match status" value="1"/>
</dbReference>
<protein>
    <submittedName>
        <fullName evidence="9">Rho guanine nucleotide exchange factor 5</fullName>
    </submittedName>
</protein>
<dbReference type="PROSITE" id="PS50003">
    <property type="entry name" value="PH_DOMAIN"/>
    <property type="match status" value="1"/>
</dbReference>
<dbReference type="InterPro" id="IPR047270">
    <property type="entry name" value="PH_ephexin"/>
</dbReference>
<dbReference type="SUPFAM" id="SSF50729">
    <property type="entry name" value="PH domain-like"/>
    <property type="match status" value="1"/>
</dbReference>
<feature type="compositionally biased region" description="Low complexity" evidence="4">
    <location>
        <begin position="698"/>
        <end position="719"/>
    </location>
</feature>
<name>A0ABM4P2Q3_EQUPR</name>
<feature type="compositionally biased region" description="Pro residues" evidence="4">
    <location>
        <begin position="1029"/>
        <end position="1047"/>
    </location>
</feature>
<feature type="region of interest" description="Disordered" evidence="4">
    <location>
        <begin position="243"/>
        <end position="530"/>
    </location>
</feature>
<evidence type="ECO:0000259" key="7">
    <source>
        <dbReference type="PROSITE" id="PS50010"/>
    </source>
</evidence>
<evidence type="ECO:0000313" key="9">
    <source>
        <dbReference type="RefSeq" id="XP_070471454.1"/>
    </source>
</evidence>